<dbReference type="Pfam" id="PF08402">
    <property type="entry name" value="TOBE_2"/>
    <property type="match status" value="1"/>
</dbReference>
<dbReference type="InterPro" id="IPR036390">
    <property type="entry name" value="WH_DNA-bd_sf"/>
</dbReference>
<name>A0A0F9XWU7_9ZZZZ</name>
<dbReference type="PIRSF" id="PIRSF005763">
    <property type="entry name" value="Txn_reg_ModE"/>
    <property type="match status" value="1"/>
</dbReference>
<dbReference type="NCBIfam" id="TIGR00638">
    <property type="entry name" value="Mop"/>
    <property type="match status" value="1"/>
</dbReference>
<reference evidence="6" key="1">
    <citation type="journal article" date="2015" name="Nature">
        <title>Complex archaea that bridge the gap between prokaryotes and eukaryotes.</title>
        <authorList>
            <person name="Spang A."/>
            <person name="Saw J.H."/>
            <person name="Jorgensen S.L."/>
            <person name="Zaremba-Niedzwiedzka K."/>
            <person name="Martijn J."/>
            <person name="Lind A.E."/>
            <person name="van Eijk R."/>
            <person name="Schleper C."/>
            <person name="Guy L."/>
            <person name="Ettema T.J."/>
        </authorList>
    </citation>
    <scope>NUCLEOTIDE SEQUENCE</scope>
</reference>
<dbReference type="InterPro" id="IPR036388">
    <property type="entry name" value="WH-like_DNA-bd_sf"/>
</dbReference>
<dbReference type="NCBIfam" id="TIGR00637">
    <property type="entry name" value="ModE_repress"/>
    <property type="match status" value="1"/>
</dbReference>
<evidence type="ECO:0000256" key="4">
    <source>
        <dbReference type="ARBA" id="ARBA00022737"/>
    </source>
</evidence>
<dbReference type="GO" id="GO:0022857">
    <property type="term" value="F:transmembrane transporter activity"/>
    <property type="evidence" value="ECO:0007669"/>
    <property type="project" value="InterPro"/>
</dbReference>
<dbReference type="GO" id="GO:0030151">
    <property type="term" value="F:molybdenum ion binding"/>
    <property type="evidence" value="ECO:0007669"/>
    <property type="project" value="InterPro"/>
</dbReference>
<evidence type="ECO:0000256" key="3">
    <source>
        <dbReference type="ARBA" id="ARBA00022505"/>
    </source>
</evidence>
<evidence type="ECO:0000259" key="5">
    <source>
        <dbReference type="PROSITE" id="PS51866"/>
    </source>
</evidence>
<dbReference type="InterPro" id="IPR008995">
    <property type="entry name" value="Mo/tungstate-bd_C_term_dom"/>
</dbReference>
<dbReference type="Pfam" id="PF03459">
    <property type="entry name" value="TOBE"/>
    <property type="match status" value="1"/>
</dbReference>
<dbReference type="PANTHER" id="PTHR30432:SF1">
    <property type="entry name" value="DNA-BINDING TRANSCRIPTIONAL DUAL REGULATOR MODE"/>
    <property type="match status" value="1"/>
</dbReference>
<dbReference type="PROSITE" id="PS51866">
    <property type="entry name" value="MOP"/>
    <property type="match status" value="1"/>
</dbReference>
<dbReference type="GO" id="GO:0005524">
    <property type="term" value="F:ATP binding"/>
    <property type="evidence" value="ECO:0007669"/>
    <property type="project" value="InterPro"/>
</dbReference>
<evidence type="ECO:0000313" key="6">
    <source>
        <dbReference type="EMBL" id="KKO03857.1"/>
    </source>
</evidence>
<dbReference type="InterPro" id="IPR013611">
    <property type="entry name" value="Transp-assoc_OB_typ2"/>
</dbReference>
<dbReference type="InterPro" id="IPR000847">
    <property type="entry name" value="LysR_HTH_N"/>
</dbReference>
<dbReference type="Pfam" id="PF00126">
    <property type="entry name" value="HTH_1"/>
    <property type="match status" value="1"/>
</dbReference>
<keyword evidence="2" id="KW-0813">Transport</keyword>
<dbReference type="InterPro" id="IPR051815">
    <property type="entry name" value="Molybdate_resp_trans_reg"/>
</dbReference>
<dbReference type="Gene3D" id="2.40.50.100">
    <property type="match status" value="2"/>
</dbReference>
<feature type="domain" description="Mop" evidence="5">
    <location>
        <begin position="122"/>
        <end position="188"/>
    </location>
</feature>
<organism evidence="6">
    <name type="scientific">marine sediment metagenome</name>
    <dbReference type="NCBI Taxonomy" id="412755"/>
    <lineage>
        <taxon>unclassified sequences</taxon>
        <taxon>metagenomes</taxon>
        <taxon>ecological metagenomes</taxon>
    </lineage>
</organism>
<proteinExistence type="inferred from homology"/>
<dbReference type="EMBL" id="LAZR01000025">
    <property type="protein sequence ID" value="KKO03857.1"/>
    <property type="molecule type" value="Genomic_DNA"/>
</dbReference>
<dbReference type="InterPro" id="IPR005116">
    <property type="entry name" value="Transp-assoc_OB_typ1"/>
</dbReference>
<dbReference type="SUPFAM" id="SSF46785">
    <property type="entry name" value="Winged helix' DNA-binding domain"/>
    <property type="match status" value="1"/>
</dbReference>
<gene>
    <name evidence="6" type="ORF">LCGC14_0092840</name>
</gene>
<protein>
    <recommendedName>
        <fullName evidence="5">Mop domain-containing protein</fullName>
    </recommendedName>
</protein>
<dbReference type="InterPro" id="IPR016462">
    <property type="entry name" value="ModE"/>
</dbReference>
<comment type="similarity">
    <text evidence="1">Belongs to the ModE family.</text>
</comment>
<evidence type="ECO:0000256" key="2">
    <source>
        <dbReference type="ARBA" id="ARBA00022448"/>
    </source>
</evidence>
<dbReference type="InterPro" id="IPR004606">
    <property type="entry name" value="Mop_domain"/>
</dbReference>
<dbReference type="PANTHER" id="PTHR30432">
    <property type="entry name" value="TRANSCRIPTIONAL REGULATOR MODE"/>
    <property type="match status" value="1"/>
</dbReference>
<sequence>MKLEGQLWFAHQGRNLAGEGRIDLLQQIADTGSISKAAKAAGMSYKTAWDAVDAMNKATGSPLVERSVGGKGGGGTRLTAKGEELVAAFQRYQQEHQVFLARLAEDSSLEPYLQIMNRLRLRTSARNQLYARVAQIESQDMNDCITLQLDGGQQLVALITHASTQRLSLCEGAEVFALVKAPWVRLTALQPNHNRLTGEVVQAEQSSHSAELHVQLPEGPLLVASLGEDQALPSVGESVNLWVEPEQIILCAV</sequence>
<dbReference type="GO" id="GO:0003700">
    <property type="term" value="F:DNA-binding transcription factor activity"/>
    <property type="evidence" value="ECO:0007669"/>
    <property type="project" value="InterPro"/>
</dbReference>
<keyword evidence="4" id="KW-0677">Repeat</keyword>
<dbReference type="SUPFAM" id="SSF50331">
    <property type="entry name" value="MOP-like"/>
    <property type="match status" value="2"/>
</dbReference>
<dbReference type="AlphaFoldDB" id="A0A0F9XWU7"/>
<dbReference type="Gene3D" id="1.10.10.10">
    <property type="entry name" value="Winged helix-like DNA-binding domain superfamily/Winged helix DNA-binding domain"/>
    <property type="match status" value="1"/>
</dbReference>
<dbReference type="GO" id="GO:0043190">
    <property type="term" value="C:ATP-binding cassette (ABC) transporter complex"/>
    <property type="evidence" value="ECO:0007669"/>
    <property type="project" value="InterPro"/>
</dbReference>
<keyword evidence="3" id="KW-0500">Molybdenum</keyword>
<evidence type="ECO:0000256" key="1">
    <source>
        <dbReference type="ARBA" id="ARBA00008110"/>
    </source>
</evidence>
<dbReference type="InterPro" id="IPR003725">
    <property type="entry name" value="ModE-bd_N"/>
</dbReference>
<dbReference type="GO" id="GO:0015689">
    <property type="term" value="P:molybdate ion transport"/>
    <property type="evidence" value="ECO:0007669"/>
    <property type="project" value="InterPro"/>
</dbReference>
<comment type="caution">
    <text evidence="6">The sequence shown here is derived from an EMBL/GenBank/DDBJ whole genome shotgun (WGS) entry which is preliminary data.</text>
</comment>
<accession>A0A0F9XWU7</accession>